<protein>
    <submittedName>
        <fullName evidence="1">Uncharacterized protein</fullName>
    </submittedName>
</protein>
<sequence length="122" mass="13830">TKRAVTRLDTVISLDYIGQPYFSDDEARTLRNTTIEGGSTLQEDLDTFFNLKLPARLRSRAKSEYDYRVCAAHDVAPLFEKAFGVKEGDLKRDKEFVKLVRKRGLDLGKGEVWLGMGSKISQ</sequence>
<accession>A0A8E2E748</accession>
<reference evidence="1 2" key="1">
    <citation type="journal article" date="2016" name="Nat. Commun.">
        <title>Ectomycorrhizal ecology is imprinted in the genome of the dominant symbiotic fungus Cenococcum geophilum.</title>
        <authorList>
            <consortium name="DOE Joint Genome Institute"/>
            <person name="Peter M."/>
            <person name="Kohler A."/>
            <person name="Ohm R.A."/>
            <person name="Kuo A."/>
            <person name="Krutzmann J."/>
            <person name="Morin E."/>
            <person name="Arend M."/>
            <person name="Barry K.W."/>
            <person name="Binder M."/>
            <person name="Choi C."/>
            <person name="Clum A."/>
            <person name="Copeland A."/>
            <person name="Grisel N."/>
            <person name="Haridas S."/>
            <person name="Kipfer T."/>
            <person name="LaButti K."/>
            <person name="Lindquist E."/>
            <person name="Lipzen A."/>
            <person name="Maire R."/>
            <person name="Meier B."/>
            <person name="Mihaltcheva S."/>
            <person name="Molinier V."/>
            <person name="Murat C."/>
            <person name="Poggeler S."/>
            <person name="Quandt C.A."/>
            <person name="Sperisen C."/>
            <person name="Tritt A."/>
            <person name="Tisserant E."/>
            <person name="Crous P.W."/>
            <person name="Henrissat B."/>
            <person name="Nehls U."/>
            <person name="Egli S."/>
            <person name="Spatafora J.W."/>
            <person name="Grigoriev I.V."/>
            <person name="Martin F.M."/>
        </authorList>
    </citation>
    <scope>NUCLEOTIDE SEQUENCE [LARGE SCALE GENOMIC DNA]</scope>
    <source>
        <strain evidence="1 2">CBS 459.81</strain>
    </source>
</reference>
<gene>
    <name evidence="1" type="ORF">K432DRAFT_88714</name>
</gene>
<dbReference type="Proteomes" id="UP000250266">
    <property type="component" value="Unassembled WGS sequence"/>
</dbReference>
<dbReference type="OrthoDB" id="2740448at2759"/>
<name>A0A8E2E748_9PEZI</name>
<evidence type="ECO:0000313" key="1">
    <source>
        <dbReference type="EMBL" id="OCK78606.1"/>
    </source>
</evidence>
<evidence type="ECO:0000313" key="2">
    <source>
        <dbReference type="Proteomes" id="UP000250266"/>
    </source>
</evidence>
<feature type="non-terminal residue" evidence="1">
    <location>
        <position position="1"/>
    </location>
</feature>
<dbReference type="AlphaFoldDB" id="A0A8E2E748"/>
<organism evidence="1 2">
    <name type="scientific">Lepidopterella palustris CBS 459.81</name>
    <dbReference type="NCBI Taxonomy" id="1314670"/>
    <lineage>
        <taxon>Eukaryota</taxon>
        <taxon>Fungi</taxon>
        <taxon>Dikarya</taxon>
        <taxon>Ascomycota</taxon>
        <taxon>Pezizomycotina</taxon>
        <taxon>Dothideomycetes</taxon>
        <taxon>Pleosporomycetidae</taxon>
        <taxon>Mytilinidiales</taxon>
        <taxon>Argynnaceae</taxon>
        <taxon>Lepidopterella</taxon>
    </lineage>
</organism>
<proteinExistence type="predicted"/>
<dbReference type="EMBL" id="KV745049">
    <property type="protein sequence ID" value="OCK78606.1"/>
    <property type="molecule type" value="Genomic_DNA"/>
</dbReference>
<keyword evidence="2" id="KW-1185">Reference proteome</keyword>